<evidence type="ECO:0000256" key="1">
    <source>
        <dbReference type="SAM" id="MobiDB-lite"/>
    </source>
</evidence>
<evidence type="ECO:0000313" key="2">
    <source>
        <dbReference type="EMBL" id="EWS72737.1"/>
    </source>
</evidence>
<dbReference type="GeneID" id="24439556"/>
<accession>W7X5R5</accession>
<keyword evidence="3" id="KW-1185">Reference proteome</keyword>
<gene>
    <name evidence="2" type="ORF">TTHERM_000556750</name>
</gene>
<evidence type="ECO:0000313" key="3">
    <source>
        <dbReference type="Proteomes" id="UP000009168"/>
    </source>
</evidence>
<reference evidence="3" key="1">
    <citation type="journal article" date="2006" name="PLoS Biol.">
        <title>Macronuclear genome sequence of the ciliate Tetrahymena thermophila, a model eukaryote.</title>
        <authorList>
            <person name="Eisen J.A."/>
            <person name="Coyne R.S."/>
            <person name="Wu M."/>
            <person name="Wu D."/>
            <person name="Thiagarajan M."/>
            <person name="Wortman J.R."/>
            <person name="Badger J.H."/>
            <person name="Ren Q."/>
            <person name="Amedeo P."/>
            <person name="Jones K.M."/>
            <person name="Tallon L.J."/>
            <person name="Delcher A.L."/>
            <person name="Salzberg S.L."/>
            <person name="Silva J.C."/>
            <person name="Haas B.J."/>
            <person name="Majoros W.H."/>
            <person name="Farzad M."/>
            <person name="Carlton J.M."/>
            <person name="Smith R.K. Jr."/>
            <person name="Garg J."/>
            <person name="Pearlman R.E."/>
            <person name="Karrer K.M."/>
            <person name="Sun L."/>
            <person name="Manning G."/>
            <person name="Elde N.C."/>
            <person name="Turkewitz A.P."/>
            <person name="Asai D.J."/>
            <person name="Wilkes D.E."/>
            <person name="Wang Y."/>
            <person name="Cai H."/>
            <person name="Collins K."/>
            <person name="Stewart B.A."/>
            <person name="Lee S.R."/>
            <person name="Wilamowska K."/>
            <person name="Weinberg Z."/>
            <person name="Ruzzo W.L."/>
            <person name="Wloga D."/>
            <person name="Gaertig J."/>
            <person name="Frankel J."/>
            <person name="Tsao C.-C."/>
            <person name="Gorovsky M.A."/>
            <person name="Keeling P.J."/>
            <person name="Waller R.F."/>
            <person name="Patron N.J."/>
            <person name="Cherry J.M."/>
            <person name="Stover N.A."/>
            <person name="Krieger C.J."/>
            <person name="del Toro C."/>
            <person name="Ryder H.F."/>
            <person name="Williamson S.C."/>
            <person name="Barbeau R.A."/>
            <person name="Hamilton E.P."/>
            <person name="Orias E."/>
        </authorList>
    </citation>
    <scope>NUCLEOTIDE SEQUENCE [LARGE SCALE GENOMIC DNA]</scope>
    <source>
        <strain evidence="3">SB210</strain>
    </source>
</reference>
<proteinExistence type="predicted"/>
<name>W7X5R5_TETTS</name>
<dbReference type="AlphaFoldDB" id="W7X5R5"/>
<dbReference type="EMBL" id="GG662547">
    <property type="protein sequence ID" value="EWS72737.1"/>
    <property type="molecule type" value="Genomic_DNA"/>
</dbReference>
<dbReference type="Proteomes" id="UP000009168">
    <property type="component" value="Unassembled WGS sequence"/>
</dbReference>
<feature type="compositionally biased region" description="Basic and acidic residues" evidence="1">
    <location>
        <begin position="216"/>
        <end position="227"/>
    </location>
</feature>
<dbReference type="KEGG" id="tet:TTHERM_000556750"/>
<dbReference type="InParanoid" id="W7X5R5"/>
<sequence>MQDQSQNIFKSFLGNNNEYFYVNYNIAKPNEPYKSKEITDYEKRMQNQKPLDLKNQQLQRQHKEEYQKFQRLNEIFQKDYAIFTKQINSYLNKLFREIFQNEQLFFAFKKIKYQPEIIKKDVCFLIGQDESWNYEYLFKAMNCNMRSREYKLDDYRIQESPFKQEERKLQLRIVKPYSQRYGDRQNNKLGDFILLQIIEIQSDSNPLQFNPNNLQSEKKEQDEKQEQNKMIDRVVKPINTISGVKIEEVVNSDGDDIQLNQKEFKKIPNSSILPQSKAIIKDKTGSYQIQIKEENVDTFIQENLGYPEIQSKFQSQQQSKYIIINATDQFYSSHNLSSKEQNFLYDNNKRYQNSTKNVFNKKQESDDEDNFYEYFQREDLIQMLKERDALTKLKWIQEGIEKAQNFRKDLRNQNPLIYISRFHSNEQK</sequence>
<organism evidence="2 3">
    <name type="scientific">Tetrahymena thermophila (strain SB210)</name>
    <dbReference type="NCBI Taxonomy" id="312017"/>
    <lineage>
        <taxon>Eukaryota</taxon>
        <taxon>Sar</taxon>
        <taxon>Alveolata</taxon>
        <taxon>Ciliophora</taxon>
        <taxon>Intramacronucleata</taxon>
        <taxon>Oligohymenophorea</taxon>
        <taxon>Hymenostomatida</taxon>
        <taxon>Tetrahymenina</taxon>
        <taxon>Tetrahymenidae</taxon>
        <taxon>Tetrahymena</taxon>
    </lineage>
</organism>
<protein>
    <submittedName>
        <fullName evidence="2">Uncharacterized protein</fullName>
    </submittedName>
</protein>
<dbReference type="RefSeq" id="XP_012654715.1">
    <property type="nucleotide sequence ID" value="XM_012799261.1"/>
</dbReference>
<feature type="region of interest" description="Disordered" evidence="1">
    <location>
        <begin position="206"/>
        <end position="227"/>
    </location>
</feature>